<dbReference type="PANTHER" id="PTHR47217">
    <property type="entry name" value="GLOBIN-LIKE PROTEIN"/>
    <property type="match status" value="1"/>
</dbReference>
<keyword evidence="4" id="KW-0479">Metal-binding</keyword>
<dbReference type="GO" id="GO:0020037">
    <property type="term" value="F:heme binding"/>
    <property type="evidence" value="ECO:0007669"/>
    <property type="project" value="InterPro"/>
</dbReference>
<reference evidence="8 9" key="1">
    <citation type="journal article" date="2024" name="BMC Genomics">
        <title>De novo assembly and annotation of Popillia japonica's genome with initial clues to its potential as an invasive pest.</title>
        <authorList>
            <person name="Cucini C."/>
            <person name="Boschi S."/>
            <person name="Funari R."/>
            <person name="Cardaioli E."/>
            <person name="Iannotti N."/>
            <person name="Marturano G."/>
            <person name="Paoli F."/>
            <person name="Bruttini M."/>
            <person name="Carapelli A."/>
            <person name="Frati F."/>
            <person name="Nardi F."/>
        </authorList>
    </citation>
    <scope>NUCLEOTIDE SEQUENCE [LARGE SCALE GENOMIC DNA]</scope>
    <source>
        <strain evidence="8">DMR45628</strain>
    </source>
</reference>
<sequence length="171" mass="19291">MGAVASYMKGVNEPDPVTGLTPKEKCLVTSSWNLVKKDLTGNGVELFKIFFRNKPEYQNYFPFRDIPMEELPKHPQLKAHAITVMYAVTSIIDNLDNNDVLINLLQKTAISHRRRKIPAEAFDVLQKTILELLQKGLGSKLSKEGLEAWDKTLTVAFKVVKDTLTTTENES</sequence>
<dbReference type="PRINTS" id="PR00188">
    <property type="entry name" value="PLANTGLOBIN"/>
</dbReference>
<proteinExistence type="inferred from homology"/>
<dbReference type="GO" id="GO:0019825">
    <property type="term" value="F:oxygen binding"/>
    <property type="evidence" value="ECO:0007669"/>
    <property type="project" value="InterPro"/>
</dbReference>
<dbReference type="InterPro" id="IPR044399">
    <property type="entry name" value="Mb-like_M"/>
</dbReference>
<dbReference type="Pfam" id="PF00042">
    <property type="entry name" value="Globin"/>
    <property type="match status" value="1"/>
</dbReference>
<evidence type="ECO:0000313" key="8">
    <source>
        <dbReference type="EMBL" id="KAK9743927.1"/>
    </source>
</evidence>
<name>A0AAW1MBT9_POPJA</name>
<evidence type="ECO:0000256" key="5">
    <source>
        <dbReference type="ARBA" id="ARBA00023004"/>
    </source>
</evidence>
<comment type="similarity">
    <text evidence="6">Belongs to the globin family.</text>
</comment>
<feature type="domain" description="Globin" evidence="7">
    <location>
        <begin position="19"/>
        <end position="165"/>
    </location>
</feature>
<organism evidence="8 9">
    <name type="scientific">Popillia japonica</name>
    <name type="common">Japanese beetle</name>
    <dbReference type="NCBI Taxonomy" id="7064"/>
    <lineage>
        <taxon>Eukaryota</taxon>
        <taxon>Metazoa</taxon>
        <taxon>Ecdysozoa</taxon>
        <taxon>Arthropoda</taxon>
        <taxon>Hexapoda</taxon>
        <taxon>Insecta</taxon>
        <taxon>Pterygota</taxon>
        <taxon>Neoptera</taxon>
        <taxon>Endopterygota</taxon>
        <taxon>Coleoptera</taxon>
        <taxon>Polyphaga</taxon>
        <taxon>Scarabaeiformia</taxon>
        <taxon>Scarabaeidae</taxon>
        <taxon>Rutelinae</taxon>
        <taxon>Popillia</taxon>
    </lineage>
</organism>
<dbReference type="InterPro" id="IPR012292">
    <property type="entry name" value="Globin/Proto"/>
</dbReference>
<comment type="caution">
    <text evidence="8">The sequence shown here is derived from an EMBL/GenBank/DDBJ whole genome shotgun (WGS) entry which is preliminary data.</text>
</comment>
<evidence type="ECO:0000256" key="2">
    <source>
        <dbReference type="ARBA" id="ARBA00022617"/>
    </source>
</evidence>
<protein>
    <submittedName>
        <fullName evidence="8">Globin</fullName>
    </submittedName>
</protein>
<dbReference type="AlphaFoldDB" id="A0AAW1MBT9"/>
<dbReference type="EMBL" id="JASPKY010000064">
    <property type="protein sequence ID" value="KAK9743927.1"/>
    <property type="molecule type" value="Genomic_DNA"/>
</dbReference>
<dbReference type="Proteomes" id="UP001458880">
    <property type="component" value="Unassembled WGS sequence"/>
</dbReference>
<dbReference type="InterPro" id="IPR000971">
    <property type="entry name" value="Globin"/>
</dbReference>
<accession>A0AAW1MBT9</accession>
<keyword evidence="1 6" id="KW-0813">Transport</keyword>
<evidence type="ECO:0000256" key="3">
    <source>
        <dbReference type="ARBA" id="ARBA00022621"/>
    </source>
</evidence>
<dbReference type="CDD" id="cd01040">
    <property type="entry name" value="Mb-like"/>
    <property type="match status" value="1"/>
</dbReference>
<dbReference type="GO" id="GO:0005344">
    <property type="term" value="F:oxygen carrier activity"/>
    <property type="evidence" value="ECO:0007669"/>
    <property type="project" value="UniProtKB-KW"/>
</dbReference>
<keyword evidence="9" id="KW-1185">Reference proteome</keyword>
<dbReference type="Gene3D" id="1.10.490.10">
    <property type="entry name" value="Globins"/>
    <property type="match status" value="1"/>
</dbReference>
<dbReference type="PANTHER" id="PTHR47217:SF1">
    <property type="entry name" value="GLOBIN-LIKE PROTEIN"/>
    <property type="match status" value="1"/>
</dbReference>
<evidence type="ECO:0000256" key="6">
    <source>
        <dbReference type="RuleBase" id="RU000356"/>
    </source>
</evidence>
<dbReference type="InterPro" id="IPR009050">
    <property type="entry name" value="Globin-like_sf"/>
</dbReference>
<keyword evidence="3 6" id="KW-0561">Oxygen transport</keyword>
<keyword evidence="2 6" id="KW-0349">Heme</keyword>
<dbReference type="SUPFAM" id="SSF46458">
    <property type="entry name" value="Globin-like"/>
    <property type="match status" value="1"/>
</dbReference>
<gene>
    <name evidence="8" type="ORF">QE152_g8195</name>
</gene>
<evidence type="ECO:0000313" key="9">
    <source>
        <dbReference type="Proteomes" id="UP001458880"/>
    </source>
</evidence>
<dbReference type="PROSITE" id="PS01033">
    <property type="entry name" value="GLOBIN"/>
    <property type="match status" value="1"/>
</dbReference>
<evidence type="ECO:0000256" key="4">
    <source>
        <dbReference type="ARBA" id="ARBA00022723"/>
    </source>
</evidence>
<evidence type="ECO:0000259" key="7">
    <source>
        <dbReference type="PROSITE" id="PS01033"/>
    </source>
</evidence>
<evidence type="ECO:0000256" key="1">
    <source>
        <dbReference type="ARBA" id="ARBA00022448"/>
    </source>
</evidence>
<dbReference type="GO" id="GO:0046872">
    <property type="term" value="F:metal ion binding"/>
    <property type="evidence" value="ECO:0007669"/>
    <property type="project" value="UniProtKB-KW"/>
</dbReference>
<keyword evidence="5" id="KW-0408">Iron</keyword>